<dbReference type="Gene3D" id="3.40.50.1820">
    <property type="entry name" value="alpha/beta hydrolase"/>
    <property type="match status" value="1"/>
</dbReference>
<feature type="domain" description="PET hydrolase/cutinase-like" evidence="1">
    <location>
        <begin position="77"/>
        <end position="270"/>
    </location>
</feature>
<protein>
    <recommendedName>
        <fullName evidence="1">PET hydrolase/cutinase-like domain-containing protein</fullName>
    </recommendedName>
</protein>
<dbReference type="InterPro" id="IPR041127">
    <property type="entry name" value="PET_hydrolase/cutinase-like"/>
</dbReference>
<gene>
    <name evidence="2" type="ORF">GCM10010226_79770</name>
</gene>
<dbReference type="InterPro" id="IPR029058">
    <property type="entry name" value="AB_hydrolase_fold"/>
</dbReference>
<dbReference type="Proteomes" id="UP000646776">
    <property type="component" value="Unassembled WGS sequence"/>
</dbReference>
<organism evidence="2 3">
    <name type="scientific">Streptomyces phaeofaciens</name>
    <dbReference type="NCBI Taxonomy" id="68254"/>
    <lineage>
        <taxon>Bacteria</taxon>
        <taxon>Bacillati</taxon>
        <taxon>Actinomycetota</taxon>
        <taxon>Actinomycetes</taxon>
        <taxon>Kitasatosporales</taxon>
        <taxon>Streptomycetaceae</taxon>
        <taxon>Streptomyces</taxon>
    </lineage>
</organism>
<sequence>MPAAVRSFDLGAEEDPDITETYHQKSLLHPHRKGDLVFRTLLRSSTAVLLTAAAALALAPGGAHARPAAAAEVVDPSTTGSFPVAYTDVTVTAAGRSYSARVWYPGTTAGANAPAAAGAHPGLAFGHGFFQAVTQYESLLKHYASWGVITVAPKSQGGLFPSHTAFADDLNAALTWLTTQNTTNGSRFAERVDTSRYAVSGHSMGGGAALIAASRNPAVKSVTTLAAAETNPSAVAASAALAIPVQYVGGSADSIAGVAGNQQKMYDAKVSHTQLRVITGGFHCGFEDSSGIGCDSGSTTRAVQLKLTYGITTSWLLHTLGLDSSLYDQVWGSAAQNLAGVVYTAKP</sequence>
<evidence type="ECO:0000259" key="1">
    <source>
        <dbReference type="Pfam" id="PF12740"/>
    </source>
</evidence>
<dbReference type="AlphaFoldDB" id="A0A918HQS9"/>
<accession>A0A918HQS9</accession>
<dbReference type="SUPFAM" id="SSF53474">
    <property type="entry name" value="alpha/beta-Hydrolases"/>
    <property type="match status" value="1"/>
</dbReference>
<evidence type="ECO:0000313" key="3">
    <source>
        <dbReference type="Proteomes" id="UP000646776"/>
    </source>
</evidence>
<proteinExistence type="predicted"/>
<dbReference type="PANTHER" id="PTHR33428:SF14">
    <property type="entry name" value="CARBOXYLESTERASE TYPE B DOMAIN-CONTAINING PROTEIN"/>
    <property type="match status" value="1"/>
</dbReference>
<name>A0A918HQS9_9ACTN</name>
<comment type="caution">
    <text evidence="2">The sequence shown here is derived from an EMBL/GenBank/DDBJ whole genome shotgun (WGS) entry which is preliminary data.</text>
</comment>
<dbReference type="EMBL" id="BMSA01000036">
    <property type="protein sequence ID" value="GGT89611.1"/>
    <property type="molecule type" value="Genomic_DNA"/>
</dbReference>
<evidence type="ECO:0000313" key="2">
    <source>
        <dbReference type="EMBL" id="GGT89611.1"/>
    </source>
</evidence>
<reference evidence="2" key="1">
    <citation type="journal article" date="2014" name="Int. J. Syst. Evol. Microbiol.">
        <title>Complete genome sequence of Corynebacterium casei LMG S-19264T (=DSM 44701T), isolated from a smear-ripened cheese.</title>
        <authorList>
            <consortium name="US DOE Joint Genome Institute (JGI-PGF)"/>
            <person name="Walter F."/>
            <person name="Albersmeier A."/>
            <person name="Kalinowski J."/>
            <person name="Ruckert C."/>
        </authorList>
    </citation>
    <scope>NUCLEOTIDE SEQUENCE</scope>
    <source>
        <strain evidence="2">JCM 4125</strain>
    </source>
</reference>
<dbReference type="Pfam" id="PF12740">
    <property type="entry name" value="PETase"/>
    <property type="match status" value="1"/>
</dbReference>
<dbReference type="PANTHER" id="PTHR33428">
    <property type="entry name" value="CHLOROPHYLLASE-2, CHLOROPLASTIC"/>
    <property type="match status" value="1"/>
</dbReference>
<reference evidence="2" key="2">
    <citation type="submission" date="2020-09" db="EMBL/GenBank/DDBJ databases">
        <authorList>
            <person name="Sun Q."/>
            <person name="Ohkuma M."/>
        </authorList>
    </citation>
    <scope>NUCLEOTIDE SEQUENCE</scope>
    <source>
        <strain evidence="2">JCM 4125</strain>
    </source>
</reference>
<keyword evidence="3" id="KW-1185">Reference proteome</keyword>